<keyword evidence="5" id="KW-0547">Nucleotide-binding</keyword>
<reference evidence="12" key="1">
    <citation type="submission" date="2016-11" db="EMBL/GenBank/DDBJ databases">
        <title>The genome sequence of Colletotrichum cuscutae.</title>
        <authorList>
            <person name="Baroncelli R."/>
        </authorList>
    </citation>
    <scope>NUCLEOTIDE SEQUENCE</scope>
    <source>
        <strain evidence="12">IMI 304802</strain>
    </source>
</reference>
<feature type="transmembrane region" description="Helical" evidence="10">
    <location>
        <begin position="1417"/>
        <end position="1441"/>
    </location>
</feature>
<feature type="domain" description="ABC transporter" evidence="11">
    <location>
        <begin position="939"/>
        <end position="1182"/>
    </location>
</feature>
<feature type="region of interest" description="Disordered" evidence="9">
    <location>
        <begin position="1"/>
        <end position="155"/>
    </location>
</feature>
<dbReference type="Gene3D" id="3.40.50.300">
    <property type="entry name" value="P-loop containing nucleotide triphosphate hydrolases"/>
    <property type="match status" value="2"/>
</dbReference>
<keyword evidence="4 10" id="KW-0812">Transmembrane</keyword>
<dbReference type="GO" id="GO:0016887">
    <property type="term" value="F:ATP hydrolysis activity"/>
    <property type="evidence" value="ECO:0007669"/>
    <property type="project" value="InterPro"/>
</dbReference>
<evidence type="ECO:0000256" key="2">
    <source>
        <dbReference type="ARBA" id="ARBA00006012"/>
    </source>
</evidence>
<dbReference type="EMBL" id="MPDP01000144">
    <property type="protein sequence ID" value="KAK1476435.1"/>
    <property type="molecule type" value="Genomic_DNA"/>
</dbReference>
<feature type="region of interest" description="Disordered" evidence="9">
    <location>
        <begin position="889"/>
        <end position="929"/>
    </location>
</feature>
<dbReference type="PANTHER" id="PTHR19241">
    <property type="entry name" value="ATP-BINDING CASSETTE TRANSPORTER"/>
    <property type="match status" value="1"/>
</dbReference>
<dbReference type="FunFam" id="3.40.50.300:FF:002416">
    <property type="entry name" value="ABC multidrug transporter (Eurofung)"/>
    <property type="match status" value="1"/>
</dbReference>
<evidence type="ECO:0000256" key="3">
    <source>
        <dbReference type="ARBA" id="ARBA00022448"/>
    </source>
</evidence>
<feature type="compositionally biased region" description="Low complexity" evidence="9">
    <location>
        <begin position="109"/>
        <end position="120"/>
    </location>
</feature>
<feature type="transmembrane region" description="Helical" evidence="10">
    <location>
        <begin position="664"/>
        <end position="697"/>
    </location>
</feature>
<accession>A0AAI9VBV0</accession>
<dbReference type="InterPro" id="IPR003439">
    <property type="entry name" value="ABC_transporter-like_ATP-bd"/>
</dbReference>
<dbReference type="GO" id="GO:0140359">
    <property type="term" value="F:ABC-type transporter activity"/>
    <property type="evidence" value="ECO:0007669"/>
    <property type="project" value="InterPro"/>
</dbReference>
<feature type="compositionally biased region" description="Basic and acidic residues" evidence="9">
    <location>
        <begin position="1"/>
        <end position="11"/>
    </location>
</feature>
<dbReference type="Pfam" id="PF01061">
    <property type="entry name" value="ABC2_membrane"/>
    <property type="match status" value="2"/>
</dbReference>
<evidence type="ECO:0000256" key="5">
    <source>
        <dbReference type="ARBA" id="ARBA00022741"/>
    </source>
</evidence>
<evidence type="ECO:0000256" key="1">
    <source>
        <dbReference type="ARBA" id="ARBA00004141"/>
    </source>
</evidence>
<organism evidence="12 13">
    <name type="scientific">Colletotrichum cuscutae</name>
    <dbReference type="NCBI Taxonomy" id="1209917"/>
    <lineage>
        <taxon>Eukaryota</taxon>
        <taxon>Fungi</taxon>
        <taxon>Dikarya</taxon>
        <taxon>Ascomycota</taxon>
        <taxon>Pezizomycotina</taxon>
        <taxon>Sordariomycetes</taxon>
        <taxon>Hypocreomycetidae</taxon>
        <taxon>Glomerellales</taxon>
        <taxon>Glomerellaceae</taxon>
        <taxon>Colletotrichum</taxon>
        <taxon>Colletotrichum acutatum species complex</taxon>
    </lineage>
</organism>
<dbReference type="PROSITE" id="PS50893">
    <property type="entry name" value="ABC_TRANSPORTER_2"/>
    <property type="match status" value="2"/>
</dbReference>
<gene>
    <name evidence="12" type="ORF">CCUS01_16825</name>
</gene>
<proteinExistence type="inferred from homology"/>
<keyword evidence="8 10" id="KW-0472">Membrane</keyword>
<dbReference type="InterPro" id="IPR027417">
    <property type="entry name" value="P-loop_NTPase"/>
</dbReference>
<dbReference type="Pfam" id="PF06422">
    <property type="entry name" value="PDR_CDR"/>
    <property type="match status" value="1"/>
</dbReference>
<feature type="transmembrane region" description="Helical" evidence="10">
    <location>
        <begin position="1280"/>
        <end position="1302"/>
    </location>
</feature>
<keyword evidence="6" id="KW-0067">ATP-binding</keyword>
<feature type="compositionally biased region" description="Polar residues" evidence="9">
    <location>
        <begin position="36"/>
        <end position="62"/>
    </location>
</feature>
<sequence>MDEKPTPRDTDVPGGFPETPSLAPTSGRPTPMALSSHGQHNAHNATSTQSSQITRNTTSYFATTSRIRDDTSSSTVTLSGNGVAVSSSRRASRAEDSSEKNAPIDDESAASSPSANALSPTDNTHFAPLKTHVSNTKRPEARRQGSNLTEDDLFRVLSRRRTNATHQSDVEQEEEQQEVERLMSRIFGRARQEQSEEEKTRHSGVVFRDLTVKGVGLGASLQPTIGDIFLGFPRKIKMLFTRGPKAAFAKPPVRELISHFDGCVRPGELLLVLGRPGSGCSTFLKAFCNQRAGFQAVEGQVTYGGAPAEEMSKSFRGEIIYNPEDDLHYPTLTVKRTLNFALETRTPGKESRLDGESRKDYIEEFMRVATKLFWIEHTLGTKVGNEYVRGVSGGERKRVSIAEAMITRASVQGWDNSSKGLDASTAVEYVRSIRAMTNMAETSTAVSLYQAGESLYDLVDKVLLIDKGKCLYFGSSESAKQYFIDLGFNCPDRWTTADFLTSVTDEHERHIREGYESRIPRTPEEFDWAYKNSEAYRRNIQDVEEFESQLHQQVEDRRQNESKKTETKNYEIPFHKQVIYCTKRQFMVMAGDRASLFGKWGGLVFQGLIVGSLFYNLPNTAAGAFPRGGTLFFLLLFNALLALAEQTSAFESKPILLKHKSFSFYRPAAFAIAQTVVDVPLVFIQVILFNIIIYWMSNLARTASQFFIATLILWLVTMVTYAFFRAISAWCKTLDDATRFTGVSVQIVIVYTGYLIPPTSMRPWFGWLRWINWIQYGFECLMSNEFYDRELQCVPPYLVPQGPNASPAYQGCALAGSPPGQTIVPGSSYIEASFTYSRSHLWRNFGFLWAFFFVFVALTALGMEHMKPNTGGGAITVFKRGQVPKKVEDSIAAGGRGKKDDEESGEANNSTQTMTADTAKKERSDEETMKQVARNETVFTFRNVKYIIPFEKGERTLLDDVQGYVRPGKLTALMGASGAGKTTLLNALAQRLTFGKITGEFLVDARPLPKSFQRATGYAEQMDVHEPSATVREALQFSALLRQPREVSNEEKFDYCETIIDLLEMRDIAGATIGKVGEGLNAEQRKRLTIGVELASKPELLMFLDEPTSGLDSGAAFNIVRFLRKLADAGQAVLCTIHQPSAVLFEEFDELLLLKAGGRVAYHGPLGRDSQELIQYFESNGAHKCPPSSNPAEYMLEAIGAGDPNYKGKDWGDVWAQSKHKDERSREVDEMLARRKDVEPSKSLKDDREYAMPLTTQTVAVVKRSFTAYWRTPNYIVGKFMLHILTGLFNCFTFYKIGYASVDYQNRLFSIFMTLTISPPLIQQLQPVFLQSRQIFQSRENNAKIYSWFAWTTAAVLVEIPYAIVAGGIYFNCWWWGVFGWRLPAFNSGFAFLLVILFELYYVSFGQGIAAFAPNELLASLLVPIFFLFVVSFCGVVVPAAQLPTFWRAWMYWLTPFHYLLEAFLGVAIHDQPVQCESGEFARYQPPPNQSCEDYTAPYIQQAGGYVLTGDGGICEFCQYATGDEFGAGFSVYYSNIWRDFGIFCGFIVFNYVVVYVGTWLRFKGKNPFKKLMTKKK</sequence>
<dbReference type="FunFam" id="3.40.50.300:FF:000054">
    <property type="entry name" value="ABC multidrug transporter atrF"/>
    <property type="match status" value="1"/>
</dbReference>
<feature type="transmembrane region" description="Helical" evidence="10">
    <location>
        <begin position="703"/>
        <end position="724"/>
    </location>
</feature>
<evidence type="ECO:0000256" key="7">
    <source>
        <dbReference type="ARBA" id="ARBA00022989"/>
    </source>
</evidence>
<comment type="similarity">
    <text evidence="2">Belongs to the ABC transporter superfamily. ABCG family. PDR (TC 3.A.1.205) subfamily.</text>
</comment>
<keyword evidence="13" id="KW-1185">Reference proteome</keyword>
<keyword evidence="3" id="KW-0813">Transport</keyword>
<dbReference type="Pfam" id="PF00005">
    <property type="entry name" value="ABC_tran"/>
    <property type="match status" value="2"/>
</dbReference>
<comment type="caution">
    <text evidence="12">The sequence shown here is derived from an EMBL/GenBank/DDBJ whole genome shotgun (WGS) entry which is preliminary data.</text>
</comment>
<feature type="transmembrane region" description="Helical" evidence="10">
    <location>
        <begin position="1345"/>
        <end position="1371"/>
    </location>
</feature>
<dbReference type="Proteomes" id="UP001239213">
    <property type="component" value="Unassembled WGS sequence"/>
</dbReference>
<feature type="compositionally biased region" description="Basic and acidic residues" evidence="9">
    <location>
        <begin position="92"/>
        <end position="103"/>
    </location>
</feature>
<feature type="transmembrane region" description="Helical" evidence="10">
    <location>
        <begin position="736"/>
        <end position="756"/>
    </location>
</feature>
<name>A0AAI9VBV0_9PEZI</name>
<evidence type="ECO:0000259" key="11">
    <source>
        <dbReference type="PROSITE" id="PS50893"/>
    </source>
</evidence>
<keyword evidence="7 10" id="KW-1133">Transmembrane helix</keyword>
<dbReference type="Pfam" id="PF14510">
    <property type="entry name" value="ABC_trans_N"/>
    <property type="match status" value="1"/>
</dbReference>
<evidence type="ECO:0000256" key="4">
    <source>
        <dbReference type="ARBA" id="ARBA00022692"/>
    </source>
</evidence>
<evidence type="ECO:0000256" key="8">
    <source>
        <dbReference type="ARBA" id="ARBA00023136"/>
    </source>
</evidence>
<protein>
    <submittedName>
        <fullName evidence="12">ABC-2 type transporter</fullName>
    </submittedName>
</protein>
<dbReference type="InterPro" id="IPR034001">
    <property type="entry name" value="ABCG_PDR_1"/>
</dbReference>
<comment type="subcellular location">
    <subcellularLocation>
        <location evidence="1">Membrane</location>
        <topology evidence="1">Multi-pass membrane protein</topology>
    </subcellularLocation>
</comment>
<feature type="transmembrane region" description="Helical" evidence="10">
    <location>
        <begin position="1383"/>
        <end position="1405"/>
    </location>
</feature>
<feature type="transmembrane region" description="Helical" evidence="10">
    <location>
        <begin position="596"/>
        <end position="618"/>
    </location>
</feature>
<feature type="domain" description="ABC transporter" evidence="11">
    <location>
        <begin position="241"/>
        <end position="492"/>
    </location>
</feature>
<dbReference type="InterPro" id="IPR034003">
    <property type="entry name" value="ABCG_PDR_2"/>
</dbReference>
<evidence type="ECO:0000256" key="10">
    <source>
        <dbReference type="SAM" id="Phobius"/>
    </source>
</evidence>
<dbReference type="InterPro" id="IPR003593">
    <property type="entry name" value="AAA+_ATPase"/>
</dbReference>
<feature type="transmembrane region" description="Helical" evidence="10">
    <location>
        <begin position="1541"/>
        <end position="1563"/>
    </location>
</feature>
<dbReference type="CDD" id="cd03232">
    <property type="entry name" value="ABCG_PDR_domain2"/>
    <property type="match status" value="1"/>
</dbReference>
<feature type="compositionally biased region" description="Basic and acidic residues" evidence="9">
    <location>
        <begin position="918"/>
        <end position="929"/>
    </location>
</feature>
<dbReference type="PROSITE" id="PS00211">
    <property type="entry name" value="ABC_TRANSPORTER_1"/>
    <property type="match status" value="1"/>
</dbReference>
<evidence type="ECO:0000256" key="9">
    <source>
        <dbReference type="SAM" id="MobiDB-lite"/>
    </source>
</evidence>
<feature type="transmembrane region" description="Helical" evidence="10">
    <location>
        <begin position="841"/>
        <end position="861"/>
    </location>
</feature>
<dbReference type="InterPro" id="IPR010929">
    <property type="entry name" value="PDR_CDR_ABC"/>
</dbReference>
<evidence type="ECO:0000313" key="13">
    <source>
        <dbReference type="Proteomes" id="UP001239213"/>
    </source>
</evidence>
<dbReference type="SUPFAM" id="SSF52540">
    <property type="entry name" value="P-loop containing nucleoside triphosphate hydrolases"/>
    <property type="match status" value="2"/>
</dbReference>
<dbReference type="InterPro" id="IPR043926">
    <property type="entry name" value="ABCG_dom"/>
</dbReference>
<evidence type="ECO:0000256" key="6">
    <source>
        <dbReference type="ARBA" id="ARBA00022840"/>
    </source>
</evidence>
<dbReference type="InterPro" id="IPR017871">
    <property type="entry name" value="ABC_transporter-like_CS"/>
</dbReference>
<evidence type="ECO:0000313" key="12">
    <source>
        <dbReference type="EMBL" id="KAK1476435.1"/>
    </source>
</evidence>
<dbReference type="InterPro" id="IPR013525">
    <property type="entry name" value="ABC2_TM"/>
</dbReference>
<dbReference type="SMART" id="SM00382">
    <property type="entry name" value="AAA"/>
    <property type="match status" value="2"/>
</dbReference>
<dbReference type="CDD" id="cd03233">
    <property type="entry name" value="ABCG_PDR_domain1"/>
    <property type="match status" value="1"/>
</dbReference>
<dbReference type="Pfam" id="PF19055">
    <property type="entry name" value="ABC2_membrane_7"/>
    <property type="match status" value="1"/>
</dbReference>
<feature type="compositionally biased region" description="Polar residues" evidence="9">
    <location>
        <begin position="906"/>
        <end position="916"/>
    </location>
</feature>
<dbReference type="GO" id="GO:0016020">
    <property type="term" value="C:membrane"/>
    <property type="evidence" value="ECO:0007669"/>
    <property type="project" value="UniProtKB-SubCell"/>
</dbReference>
<dbReference type="GO" id="GO:0005524">
    <property type="term" value="F:ATP binding"/>
    <property type="evidence" value="ECO:0007669"/>
    <property type="project" value="UniProtKB-KW"/>
</dbReference>
<feature type="transmembrane region" description="Helical" evidence="10">
    <location>
        <begin position="624"/>
        <end position="643"/>
    </location>
</feature>
<dbReference type="InterPro" id="IPR029481">
    <property type="entry name" value="ABC_trans_N"/>
</dbReference>